<gene>
    <name evidence="1" type="ORF">OFAG_02139</name>
</gene>
<dbReference type="PANTHER" id="PTHR36154">
    <property type="entry name" value="DNA-BINDING TRANSCRIPTIONAL ACTIVATOR ALPA"/>
    <property type="match status" value="1"/>
</dbReference>
<evidence type="ECO:0008006" key="3">
    <source>
        <dbReference type="Google" id="ProtNLM"/>
    </source>
</evidence>
<dbReference type="HOGENOM" id="CLU_140176_15_4_4"/>
<sequence>MTSFQILRLTQVKALTGLSKTSLYQLIKQGKFKKPIRLGARSVGWLQTDVEEFITERVKASRPEIQ</sequence>
<name>T5LUZ3_9BURK</name>
<accession>T5LUZ3</accession>
<dbReference type="EMBL" id="ACDP02000006">
    <property type="protein sequence ID" value="EQM95308.1"/>
    <property type="molecule type" value="Genomic_DNA"/>
</dbReference>
<comment type="caution">
    <text evidence="1">The sequence shown here is derived from an EMBL/GenBank/DDBJ whole genome shotgun (WGS) entry which is preliminary data.</text>
</comment>
<dbReference type="eggNOG" id="COG3311">
    <property type="taxonomic scope" value="Bacteria"/>
</dbReference>
<evidence type="ECO:0000313" key="1">
    <source>
        <dbReference type="EMBL" id="EQM95308.1"/>
    </source>
</evidence>
<proteinExistence type="predicted"/>
<dbReference type="RefSeq" id="WP_020994838.1">
    <property type="nucleotide sequence ID" value="NZ_CABMNL010000001.1"/>
</dbReference>
<keyword evidence="2" id="KW-1185">Reference proteome</keyword>
<dbReference type="Gene3D" id="1.10.238.160">
    <property type="match status" value="1"/>
</dbReference>
<organism evidence="1 2">
    <name type="scientific">Oxalobacter paraformigenes</name>
    <dbReference type="NCBI Taxonomy" id="556268"/>
    <lineage>
        <taxon>Bacteria</taxon>
        <taxon>Pseudomonadati</taxon>
        <taxon>Pseudomonadota</taxon>
        <taxon>Betaproteobacteria</taxon>
        <taxon>Burkholderiales</taxon>
        <taxon>Oxalobacteraceae</taxon>
        <taxon>Oxalobacter</taxon>
    </lineage>
</organism>
<dbReference type="Proteomes" id="UP000003973">
    <property type="component" value="Unassembled WGS sequence"/>
</dbReference>
<dbReference type="AlphaFoldDB" id="T5LUZ3"/>
<protein>
    <recommendedName>
        <fullName evidence="3">AlpA family transcriptional regulator</fullName>
    </recommendedName>
</protein>
<dbReference type="InterPro" id="IPR010260">
    <property type="entry name" value="AlpA"/>
</dbReference>
<dbReference type="Pfam" id="PF05930">
    <property type="entry name" value="Phage_AlpA"/>
    <property type="match status" value="1"/>
</dbReference>
<reference evidence="1" key="1">
    <citation type="submission" date="2011-10" db="EMBL/GenBank/DDBJ databases">
        <title>The Genome Sequence of Oxalobacter formigenes HOxBLS.</title>
        <authorList>
            <consortium name="The Broad Institute Genome Sequencing Platform"/>
            <person name="Earl A."/>
            <person name="Ward D."/>
            <person name="Feldgarden M."/>
            <person name="Gevers D."/>
            <person name="Allison M.J."/>
            <person name="Humphrey S."/>
            <person name="Young S.K."/>
            <person name="Zeng Q."/>
            <person name="Gargeya S."/>
            <person name="Fitzgerald M."/>
            <person name="Haas B."/>
            <person name="Abouelleil A."/>
            <person name="Alvarado L."/>
            <person name="Arachchi H.M."/>
            <person name="Berlin A."/>
            <person name="Brown A."/>
            <person name="Chapman S.B."/>
            <person name="Chen Z."/>
            <person name="Dunbar C."/>
            <person name="Freedman E."/>
            <person name="Gearin G."/>
            <person name="Goldberg J."/>
            <person name="Griggs A."/>
            <person name="Gujja S."/>
            <person name="Heiman D."/>
            <person name="Howarth C."/>
            <person name="Larson L."/>
            <person name="Lui A."/>
            <person name="MacDonald P.J.P."/>
            <person name="Montmayeur A."/>
            <person name="Murphy C."/>
            <person name="Neiman D."/>
            <person name="Pearson M."/>
            <person name="Priest M."/>
            <person name="Roberts A."/>
            <person name="Saif S."/>
            <person name="Shea T."/>
            <person name="Shenoy N."/>
            <person name="Sisk P."/>
            <person name="Stolte C."/>
            <person name="Sykes S."/>
            <person name="Wortman J."/>
            <person name="Nusbaum C."/>
            <person name="Birren B."/>
        </authorList>
    </citation>
    <scope>NUCLEOTIDE SEQUENCE [LARGE SCALE GENOMIC DNA]</scope>
    <source>
        <strain evidence="1">HOxBLS</strain>
    </source>
</reference>
<dbReference type="InterPro" id="IPR052931">
    <property type="entry name" value="Prophage_regulatory_activator"/>
</dbReference>
<dbReference type="PANTHER" id="PTHR36154:SF1">
    <property type="entry name" value="DNA-BINDING TRANSCRIPTIONAL ACTIVATOR ALPA"/>
    <property type="match status" value="1"/>
</dbReference>
<evidence type="ECO:0000313" key="2">
    <source>
        <dbReference type="Proteomes" id="UP000003973"/>
    </source>
</evidence>